<proteinExistence type="inferred from homology"/>
<feature type="compositionally biased region" description="Acidic residues" evidence="10">
    <location>
        <begin position="106"/>
        <end position="117"/>
    </location>
</feature>
<dbReference type="PRINTS" id="PR01506">
    <property type="entry name" value="TATBPROTEIN"/>
</dbReference>
<dbReference type="PANTHER" id="PTHR33162:SF1">
    <property type="entry name" value="SEC-INDEPENDENT PROTEIN TRANSLOCASE PROTEIN TATA, CHLOROPLASTIC"/>
    <property type="match status" value="1"/>
</dbReference>
<dbReference type="HAMAP" id="MF_00237">
    <property type="entry name" value="TatB"/>
    <property type="match status" value="1"/>
</dbReference>
<keyword evidence="7 9" id="KW-0811">Translocation</keyword>
<keyword evidence="13" id="KW-1185">Reference proteome</keyword>
<keyword evidence="2 9" id="KW-0813">Transport</keyword>
<dbReference type="AlphaFoldDB" id="A0A543KBB5"/>
<feature type="compositionally biased region" description="Basic and acidic residues" evidence="10">
    <location>
        <begin position="118"/>
        <end position="134"/>
    </location>
</feature>
<dbReference type="RefSeq" id="WP_142080097.1">
    <property type="nucleotide sequence ID" value="NZ_VFPT01000001.1"/>
</dbReference>
<evidence type="ECO:0000313" key="13">
    <source>
        <dbReference type="Proteomes" id="UP000320582"/>
    </source>
</evidence>
<keyword evidence="8 9" id="KW-0472">Membrane</keyword>
<dbReference type="GO" id="GO:0033281">
    <property type="term" value="C:TAT protein transport complex"/>
    <property type="evidence" value="ECO:0007669"/>
    <property type="project" value="UniProtKB-UniRule"/>
</dbReference>
<gene>
    <name evidence="9" type="primary">tatB</name>
    <name evidence="12" type="ORF">BD293_0966</name>
</gene>
<keyword evidence="3 9" id="KW-1003">Cell membrane</keyword>
<comment type="function">
    <text evidence="9">Part of the twin-arginine translocation (Tat) system that transports large folded proteins containing a characteristic twin-arginine motif in their signal peptide across membranes. Together with TatC, TatB is part of a receptor directly interacting with Tat signal peptides. TatB may form an oligomeric binding site that transiently accommodates folded Tat precursor proteins before their translocation.</text>
</comment>
<evidence type="ECO:0000256" key="6">
    <source>
        <dbReference type="ARBA" id="ARBA00022989"/>
    </source>
</evidence>
<evidence type="ECO:0000256" key="2">
    <source>
        <dbReference type="ARBA" id="ARBA00022448"/>
    </source>
</evidence>
<feature type="region of interest" description="Disordered" evidence="10">
    <location>
        <begin position="67"/>
        <end position="224"/>
    </location>
</feature>
<reference evidence="12 13" key="1">
    <citation type="submission" date="2019-06" db="EMBL/GenBank/DDBJ databases">
        <title>Genomic Encyclopedia of Archaeal and Bacterial Type Strains, Phase II (KMG-II): from individual species to whole genera.</title>
        <authorList>
            <person name="Goeker M."/>
        </authorList>
    </citation>
    <scope>NUCLEOTIDE SEQUENCE [LARGE SCALE GENOMIC DNA]</scope>
    <source>
        <strain evidence="12 13">DSM 18423</strain>
    </source>
</reference>
<dbReference type="PANTHER" id="PTHR33162">
    <property type="entry name" value="SEC-INDEPENDENT PROTEIN TRANSLOCASE PROTEIN TATA, CHLOROPLASTIC"/>
    <property type="match status" value="1"/>
</dbReference>
<protein>
    <recommendedName>
        <fullName evidence="9">Sec-independent protein translocase protein TatB</fullName>
    </recommendedName>
</protein>
<keyword evidence="5 9" id="KW-0653">Protein transport</keyword>
<evidence type="ECO:0000313" key="12">
    <source>
        <dbReference type="EMBL" id="TQM92365.1"/>
    </source>
</evidence>
<dbReference type="Proteomes" id="UP000320582">
    <property type="component" value="Unassembled WGS sequence"/>
</dbReference>
<dbReference type="GO" id="GO:0043953">
    <property type="term" value="P:protein transport by the Tat complex"/>
    <property type="evidence" value="ECO:0007669"/>
    <property type="project" value="UniProtKB-UniRule"/>
</dbReference>
<dbReference type="NCBIfam" id="TIGR01410">
    <property type="entry name" value="tatB"/>
    <property type="match status" value="1"/>
</dbReference>
<dbReference type="GO" id="GO:0008320">
    <property type="term" value="F:protein transmembrane transporter activity"/>
    <property type="evidence" value="ECO:0007669"/>
    <property type="project" value="UniProtKB-UniRule"/>
</dbReference>
<keyword evidence="6 9" id="KW-1133">Transmembrane helix</keyword>
<evidence type="ECO:0000256" key="1">
    <source>
        <dbReference type="ARBA" id="ARBA00004167"/>
    </source>
</evidence>
<feature type="compositionally biased region" description="Basic and acidic residues" evidence="10">
    <location>
        <begin position="79"/>
        <end position="94"/>
    </location>
</feature>
<evidence type="ECO:0000256" key="9">
    <source>
        <dbReference type="HAMAP-Rule" id="MF_00237"/>
    </source>
</evidence>
<dbReference type="Gene3D" id="1.20.5.3310">
    <property type="match status" value="1"/>
</dbReference>
<evidence type="ECO:0000256" key="8">
    <source>
        <dbReference type="ARBA" id="ARBA00023136"/>
    </source>
</evidence>
<evidence type="ECO:0000256" key="3">
    <source>
        <dbReference type="ARBA" id="ARBA00022475"/>
    </source>
</evidence>
<dbReference type="Pfam" id="PF02416">
    <property type="entry name" value="TatA_B_E"/>
    <property type="match status" value="1"/>
</dbReference>
<comment type="subunit">
    <text evidence="9">The Tat system comprises two distinct complexes: a TatABC complex, containing multiple copies of TatA, TatB and TatC subunits, and a separate TatA complex, containing only TatA subunits. Substrates initially bind to the TatABC complex, which probably triggers association of the separate TatA complex to form the active translocon.</text>
</comment>
<evidence type="ECO:0000256" key="10">
    <source>
        <dbReference type="SAM" id="MobiDB-lite"/>
    </source>
</evidence>
<dbReference type="OrthoDB" id="7206969at2"/>
<comment type="caution">
    <text evidence="12">The sequence shown here is derived from an EMBL/GenBank/DDBJ whole genome shotgun (WGS) entry which is preliminary data.</text>
</comment>
<evidence type="ECO:0000256" key="5">
    <source>
        <dbReference type="ARBA" id="ARBA00022927"/>
    </source>
</evidence>
<evidence type="ECO:0000256" key="11">
    <source>
        <dbReference type="SAM" id="Phobius"/>
    </source>
</evidence>
<comment type="similarity">
    <text evidence="9">Belongs to the TatB family.</text>
</comment>
<keyword evidence="4 9" id="KW-0812">Transmembrane</keyword>
<evidence type="ECO:0000256" key="7">
    <source>
        <dbReference type="ARBA" id="ARBA00023010"/>
    </source>
</evidence>
<accession>A0A543KBB5</accession>
<sequence length="224" mass="23789">MFDLGWTELMVIGIVALIVVGPKDLPKMFRSLGQFTAKARSMAREFQRAMDDAADSTGVKDVARDLRRATDPQSMGLDEVNKMRNWDPLKDPGKKGKGAKPAAVEADPESAEDDEEAMDRISAEMDTLRKERAPKPVTPKAAAKPEAQAKPQTKAQPKPEGKPTPATKAKAETKAPPKTPAKPKAAAKPKSASKPKAAAKANQTATSPAPSNAPKGDATDKSKA</sequence>
<dbReference type="InterPro" id="IPR003369">
    <property type="entry name" value="TatA/B/E"/>
</dbReference>
<evidence type="ECO:0000256" key="4">
    <source>
        <dbReference type="ARBA" id="ARBA00022692"/>
    </source>
</evidence>
<dbReference type="EMBL" id="VFPT01000001">
    <property type="protein sequence ID" value="TQM92365.1"/>
    <property type="molecule type" value="Genomic_DNA"/>
</dbReference>
<organism evidence="12 13">
    <name type="scientific">Roseinatronobacter monicus</name>
    <dbReference type="NCBI Taxonomy" id="393481"/>
    <lineage>
        <taxon>Bacteria</taxon>
        <taxon>Pseudomonadati</taxon>
        <taxon>Pseudomonadota</taxon>
        <taxon>Alphaproteobacteria</taxon>
        <taxon>Rhodobacterales</taxon>
        <taxon>Paracoccaceae</taxon>
        <taxon>Roseinatronobacter</taxon>
    </lineage>
</organism>
<comment type="subcellular location">
    <subcellularLocation>
        <location evidence="9">Cell membrane</location>
        <topology evidence="9">Single-pass membrane protein</topology>
    </subcellularLocation>
    <subcellularLocation>
        <location evidence="1">Membrane</location>
        <topology evidence="1">Single-pass membrane protein</topology>
    </subcellularLocation>
</comment>
<feature type="transmembrane region" description="Helical" evidence="11">
    <location>
        <begin position="6"/>
        <end position="22"/>
    </location>
</feature>
<dbReference type="InterPro" id="IPR018448">
    <property type="entry name" value="TatB"/>
</dbReference>
<name>A0A543KBB5_9RHOB</name>
<feature type="compositionally biased region" description="Low complexity" evidence="10">
    <location>
        <begin position="138"/>
        <end position="168"/>
    </location>
</feature>